<sequence>MLAAALRNIYERRYNPRTEIDAELFEEVSRIFDAATDAGFSGSEAGGDFMEQLRTNNAVFAAFKTHRMGRDMAAQLIDENGEVKSFQQFRRDVEPIADHHVEAWLRTEYDTAIKRAHRAAEMRQFMAEADVLPNIRWLPSTAVNPRESHMPFYDHVWPIDDPFWEEHKPGDEWGCQCGWEATDDPVTDNSGLGGERIKPSPGLKGNPARTAQLFSDDHPYFPSDCSTCAFKGVQLTLFTNRTKDCYHCKNVLKAVQKAEKTLTTKRAELAEKKSDATSRVSRLSLPAPAVHSSTELKYGTVMCSKSDIRQLVYHAADAESVDVSMKMDRYLDRLRFVRVEEPKHFTGKKQSRGLVEYTVYELEVGKQTFVVKCEARTNRETSEIYEHPYSIYRK</sequence>
<accession>A0ABQ6S4G9</accession>
<evidence type="ECO:0000313" key="4">
    <source>
        <dbReference type="Proteomes" id="UP000324870"/>
    </source>
</evidence>
<protein>
    <recommendedName>
        <fullName evidence="2">Phage head morphogenesis domain-containing protein</fullName>
    </recommendedName>
</protein>
<feature type="domain" description="Phage head morphogenesis" evidence="2">
    <location>
        <begin position="86"/>
        <end position="177"/>
    </location>
</feature>
<dbReference type="Proteomes" id="UP000324870">
    <property type="component" value="Unassembled WGS sequence"/>
</dbReference>
<evidence type="ECO:0000259" key="2">
    <source>
        <dbReference type="Pfam" id="PF04233"/>
    </source>
</evidence>
<gene>
    <name evidence="3" type="ORF">F2A26_06325</name>
</gene>
<evidence type="ECO:0000313" key="3">
    <source>
        <dbReference type="EMBL" id="KAA3159652.1"/>
    </source>
</evidence>
<organism evidence="3 4">
    <name type="scientific">Alistipes finegoldii</name>
    <dbReference type="NCBI Taxonomy" id="214856"/>
    <lineage>
        <taxon>Bacteria</taxon>
        <taxon>Pseudomonadati</taxon>
        <taxon>Bacteroidota</taxon>
        <taxon>Bacteroidia</taxon>
        <taxon>Bacteroidales</taxon>
        <taxon>Rikenellaceae</taxon>
        <taxon>Alistipes</taxon>
    </lineage>
</organism>
<keyword evidence="4" id="KW-1185">Reference proteome</keyword>
<evidence type="ECO:0000256" key="1">
    <source>
        <dbReference type="SAM" id="MobiDB-lite"/>
    </source>
</evidence>
<dbReference type="InterPro" id="IPR006528">
    <property type="entry name" value="Phage_head_morphogenesis_dom"/>
</dbReference>
<proteinExistence type="predicted"/>
<dbReference type="RefSeq" id="WP_130062860.1">
    <property type="nucleotide sequence ID" value="NZ_DBFCHR010000112.1"/>
</dbReference>
<comment type="caution">
    <text evidence="3">The sequence shown here is derived from an EMBL/GenBank/DDBJ whole genome shotgun (WGS) entry which is preliminary data.</text>
</comment>
<dbReference type="EMBL" id="VVND01000007">
    <property type="protein sequence ID" value="KAA3159652.1"/>
    <property type="molecule type" value="Genomic_DNA"/>
</dbReference>
<feature type="region of interest" description="Disordered" evidence="1">
    <location>
        <begin position="186"/>
        <end position="205"/>
    </location>
</feature>
<reference evidence="3 4" key="1">
    <citation type="journal article" date="2019" name="Nat. Med.">
        <title>A library of human gut bacterial isolates paired with longitudinal multiomics data enables mechanistic microbiome research.</title>
        <authorList>
            <person name="Poyet M."/>
            <person name="Groussin M."/>
            <person name="Gibbons S.M."/>
            <person name="Avila-Pacheco J."/>
            <person name="Jiang X."/>
            <person name="Kearney S.M."/>
            <person name="Perrotta A.R."/>
            <person name="Berdy B."/>
            <person name="Zhao S."/>
            <person name="Lieberman T.D."/>
            <person name="Swanson P.K."/>
            <person name="Smith M."/>
            <person name="Roesemann S."/>
            <person name="Alexander J.E."/>
            <person name="Rich S.A."/>
            <person name="Livny J."/>
            <person name="Vlamakis H."/>
            <person name="Clish C."/>
            <person name="Bullock K."/>
            <person name="Deik A."/>
            <person name="Scott J."/>
            <person name="Pierce K.A."/>
            <person name="Xavier R.J."/>
            <person name="Alm E.J."/>
        </authorList>
    </citation>
    <scope>NUCLEOTIDE SEQUENCE [LARGE SCALE GENOMIC DNA]</scope>
    <source>
        <strain evidence="3 4">BIOML-A1</strain>
    </source>
</reference>
<dbReference type="Pfam" id="PF04233">
    <property type="entry name" value="Phage_Mu_F"/>
    <property type="match status" value="1"/>
</dbReference>
<name>A0ABQ6S4G9_9BACT</name>